<accession>A0ABM9P4J6</accession>
<sequence>MDQMGQQIKVGITGQNGFMGSHVFNFLGTKTEEIERVDFKRNFFENISDLQRFVKSCDVIVHIAAMNRHENQQVIYDTNVELVQKLIQACKTERVTPKIIFSSSTQEERDNLYGKSKRDGRQLLEDWAIKEGGEVSSLLIPNVFGPFGKPFYNSFIATFCHQIIEGQEPTVINDSSVNLIYINQLSEVFYQEIIKKNTEKIKSYVVPHTSSYKVSEILTLLNGFKSQYVDNGQVPKVNLNSFELDLFNTFTSFIPKDYFPRKFTKHSDNRGAFVEVMRAETAGQSSYSTTVPGITRGNHYHTRKVERFAVISGKALIQLRKIDSDEVFEYILDGEEPAYVDMPIWYTHNIKNIGDTELITIFWINEPYNPEDADTYFVKV</sequence>
<keyword evidence="4" id="KW-1185">Reference proteome</keyword>
<dbReference type="SUPFAM" id="SSF51735">
    <property type="entry name" value="NAD(P)-binding Rossmann-fold domains"/>
    <property type="match status" value="1"/>
</dbReference>
<feature type="domain" description="NAD-dependent epimerase/dehydratase" evidence="1">
    <location>
        <begin position="12"/>
        <end position="187"/>
    </location>
</feature>
<keyword evidence="3" id="KW-0560">Oxidoreductase</keyword>
<dbReference type="Pfam" id="PF01370">
    <property type="entry name" value="Epimerase"/>
    <property type="match status" value="1"/>
</dbReference>
<gene>
    <name evidence="3" type="ORF">T190607A01A_40080</name>
</gene>
<proteinExistence type="predicted"/>
<dbReference type="InterPro" id="IPR001509">
    <property type="entry name" value="Epimerase_deHydtase"/>
</dbReference>
<dbReference type="EMBL" id="CAXIXY010000006">
    <property type="protein sequence ID" value="CAL2090775.1"/>
    <property type="molecule type" value="Genomic_DNA"/>
</dbReference>
<dbReference type="InterPro" id="IPR036291">
    <property type="entry name" value="NAD(P)-bd_dom_sf"/>
</dbReference>
<dbReference type="GO" id="GO:0016491">
    <property type="term" value="F:oxidoreductase activity"/>
    <property type="evidence" value="ECO:0007669"/>
    <property type="project" value="UniProtKB-KW"/>
</dbReference>
<dbReference type="PANTHER" id="PTHR43245">
    <property type="entry name" value="BIFUNCTIONAL POLYMYXIN RESISTANCE PROTEIN ARNA"/>
    <property type="match status" value="1"/>
</dbReference>
<dbReference type="Gene3D" id="2.60.120.10">
    <property type="entry name" value="Jelly Rolls"/>
    <property type="match status" value="1"/>
</dbReference>
<dbReference type="InterPro" id="IPR011051">
    <property type="entry name" value="RmlC_Cupin_sf"/>
</dbReference>
<evidence type="ECO:0000313" key="4">
    <source>
        <dbReference type="Proteomes" id="UP001497416"/>
    </source>
</evidence>
<protein>
    <submittedName>
        <fullName evidence="3">UDP-2-acetamido-2,6-beta-L-arabino-hexul-4-ose reductase</fullName>
        <ecNumber evidence="3">1.1.1.367</ecNumber>
    </submittedName>
</protein>
<organism evidence="3 4">
    <name type="scientific">Tenacibaculum platacis</name>
    <dbReference type="NCBI Taxonomy" id="3137852"/>
    <lineage>
        <taxon>Bacteria</taxon>
        <taxon>Pseudomonadati</taxon>
        <taxon>Bacteroidota</taxon>
        <taxon>Flavobacteriia</taxon>
        <taxon>Flavobacteriales</taxon>
        <taxon>Flavobacteriaceae</taxon>
        <taxon>Tenacibaculum</taxon>
    </lineage>
</organism>
<dbReference type="CDD" id="cd07007">
    <property type="entry name" value="cupin_CapF-like_C"/>
    <property type="match status" value="1"/>
</dbReference>
<dbReference type="Proteomes" id="UP001497416">
    <property type="component" value="Unassembled WGS sequence"/>
</dbReference>
<dbReference type="EC" id="1.1.1.367" evidence="3"/>
<feature type="domain" description="Capsular polysaccharide assembling protein CapF C-terminal" evidence="2">
    <location>
        <begin position="266"/>
        <end position="376"/>
    </location>
</feature>
<evidence type="ECO:0000313" key="3">
    <source>
        <dbReference type="EMBL" id="CAL2090775.1"/>
    </source>
</evidence>
<name>A0ABM9P4J6_9FLAO</name>
<dbReference type="InterPro" id="IPR014710">
    <property type="entry name" value="RmlC-like_jellyroll"/>
</dbReference>
<evidence type="ECO:0000259" key="2">
    <source>
        <dbReference type="Pfam" id="PF14667"/>
    </source>
</evidence>
<dbReference type="Pfam" id="PF14667">
    <property type="entry name" value="Polysacc_synt_C"/>
    <property type="match status" value="1"/>
</dbReference>
<dbReference type="InterPro" id="IPR029303">
    <property type="entry name" value="CapF_C"/>
</dbReference>
<dbReference type="Gene3D" id="3.40.50.720">
    <property type="entry name" value="NAD(P)-binding Rossmann-like Domain"/>
    <property type="match status" value="1"/>
</dbReference>
<evidence type="ECO:0000259" key="1">
    <source>
        <dbReference type="Pfam" id="PF01370"/>
    </source>
</evidence>
<dbReference type="InterPro" id="IPR050177">
    <property type="entry name" value="Lipid_A_modif_metabolic_enz"/>
</dbReference>
<comment type="caution">
    <text evidence="3">The sequence shown here is derived from an EMBL/GenBank/DDBJ whole genome shotgun (WGS) entry which is preliminary data.</text>
</comment>
<reference evidence="3 4" key="1">
    <citation type="submission" date="2024-05" db="EMBL/GenBank/DDBJ databases">
        <authorList>
            <person name="Duchaud E."/>
        </authorList>
    </citation>
    <scope>NUCLEOTIDE SEQUENCE [LARGE SCALE GENOMIC DNA]</scope>
    <source>
        <strain evidence="3">Ena-SAMPLE-TAB-13-05-2024-13:56:06:370-140302</strain>
    </source>
</reference>
<dbReference type="SUPFAM" id="SSF51182">
    <property type="entry name" value="RmlC-like cupins"/>
    <property type="match status" value="1"/>
</dbReference>